<protein>
    <recommendedName>
        <fullName evidence="3">Phosphodiesterase</fullName>
    </recommendedName>
</protein>
<gene>
    <name evidence="1" type="ORF">BJY16_005741</name>
</gene>
<dbReference type="GO" id="GO:0020037">
    <property type="term" value="F:heme binding"/>
    <property type="evidence" value="ECO:0007669"/>
    <property type="project" value="InterPro"/>
</dbReference>
<comment type="caution">
    <text evidence="1">The sequence shown here is derived from an EMBL/GenBank/DDBJ whole genome shotgun (WGS) entry which is preliminary data.</text>
</comment>
<name>A0A7W7H247_9ACTN</name>
<dbReference type="RefSeq" id="WP_239177578.1">
    <property type="nucleotide sequence ID" value="NZ_BAABFG010000005.1"/>
</dbReference>
<sequence>MRLLTTALLIGLGVRVVRSRHRRFLHPAGRSFTGTLEIWGAGEPLGAALLDQPAVYGVTVRISKGVGTKGARGDIRGVAIRVHGIDLLLSSTGTTPVTKRLPVPRRSFDTVYGAITPYRSATRKLYLEADPDPDGLPLGRSLGTVPSGAALRLRASDRTVGRLTLGRALSPAVDAALAFDPVRNTTPDLHPTGLIHASRALAYRMSQRWRGAVTSPSSPARP</sequence>
<dbReference type="InterPro" id="IPR020835">
    <property type="entry name" value="Catalase_sf"/>
</dbReference>
<evidence type="ECO:0000313" key="1">
    <source>
        <dbReference type="EMBL" id="MBB4742282.1"/>
    </source>
</evidence>
<keyword evidence="2" id="KW-1185">Reference proteome</keyword>
<evidence type="ECO:0000313" key="2">
    <source>
        <dbReference type="Proteomes" id="UP000546162"/>
    </source>
</evidence>
<reference evidence="1 2" key="1">
    <citation type="submission" date="2020-08" db="EMBL/GenBank/DDBJ databases">
        <title>Sequencing the genomes of 1000 actinobacteria strains.</title>
        <authorList>
            <person name="Klenk H.-P."/>
        </authorList>
    </citation>
    <scope>NUCLEOTIDE SEQUENCE [LARGE SCALE GENOMIC DNA]</scope>
    <source>
        <strain evidence="1 2">DSM 45809</strain>
    </source>
</reference>
<dbReference type="SUPFAM" id="SSF56634">
    <property type="entry name" value="Heme-dependent catalase-like"/>
    <property type="match status" value="1"/>
</dbReference>
<dbReference type="Proteomes" id="UP000546162">
    <property type="component" value="Unassembled WGS sequence"/>
</dbReference>
<dbReference type="AlphaFoldDB" id="A0A7W7H247"/>
<accession>A0A7W7H247</accession>
<organism evidence="1 2">
    <name type="scientific">Actinoplanes octamycinicus</name>
    <dbReference type="NCBI Taxonomy" id="135948"/>
    <lineage>
        <taxon>Bacteria</taxon>
        <taxon>Bacillati</taxon>
        <taxon>Actinomycetota</taxon>
        <taxon>Actinomycetes</taxon>
        <taxon>Micromonosporales</taxon>
        <taxon>Micromonosporaceae</taxon>
        <taxon>Actinoplanes</taxon>
    </lineage>
</organism>
<dbReference type="EMBL" id="JACHNB010000001">
    <property type="protein sequence ID" value="MBB4742282.1"/>
    <property type="molecule type" value="Genomic_DNA"/>
</dbReference>
<evidence type="ECO:0008006" key="3">
    <source>
        <dbReference type="Google" id="ProtNLM"/>
    </source>
</evidence>
<proteinExistence type="predicted"/>